<comment type="subcellular location">
    <subcellularLocation>
        <location evidence="1">Nucleus</location>
    </subcellularLocation>
</comment>
<feature type="compositionally biased region" description="Acidic residues" evidence="10">
    <location>
        <begin position="472"/>
        <end position="487"/>
    </location>
</feature>
<evidence type="ECO:0000259" key="11">
    <source>
        <dbReference type="Pfam" id="PF02270"/>
    </source>
</evidence>
<evidence type="ECO:0000256" key="10">
    <source>
        <dbReference type="SAM" id="MobiDB-lite"/>
    </source>
</evidence>
<keyword evidence="6" id="KW-0804">Transcription</keyword>
<evidence type="ECO:0000256" key="2">
    <source>
        <dbReference type="ARBA" id="ARBA00009543"/>
    </source>
</evidence>
<dbReference type="PANTHER" id="PTHR10445:SF0">
    <property type="entry name" value="GENERAL TRANSCRIPTION FACTOR IIF SUBUNIT 2"/>
    <property type="match status" value="1"/>
</dbReference>
<feature type="compositionally biased region" description="Basic and acidic residues" evidence="10">
    <location>
        <begin position="31"/>
        <end position="41"/>
    </location>
</feature>
<evidence type="ECO:0000256" key="9">
    <source>
        <dbReference type="ARBA" id="ARBA00081863"/>
    </source>
</evidence>
<keyword evidence="4" id="KW-0805">Transcription regulation</keyword>
<evidence type="ECO:0000256" key="3">
    <source>
        <dbReference type="ARBA" id="ARBA00021453"/>
    </source>
</evidence>
<evidence type="ECO:0000256" key="4">
    <source>
        <dbReference type="ARBA" id="ARBA00023015"/>
    </source>
</evidence>
<evidence type="ECO:0000256" key="1">
    <source>
        <dbReference type="ARBA" id="ARBA00004123"/>
    </source>
</evidence>
<dbReference type="Pfam" id="PF17683">
    <property type="entry name" value="TFIIF_beta_N"/>
    <property type="match status" value="1"/>
</dbReference>
<evidence type="ECO:0000256" key="8">
    <source>
        <dbReference type="ARBA" id="ARBA00081473"/>
    </source>
</evidence>
<keyword evidence="5" id="KW-0238">DNA-binding</keyword>
<dbReference type="SUPFAM" id="SSF46785">
    <property type="entry name" value="Winged helix' DNA-binding domain"/>
    <property type="match status" value="1"/>
</dbReference>
<dbReference type="SUPFAM" id="SSF50916">
    <property type="entry name" value="Rap30/74 interaction domains"/>
    <property type="match status" value="1"/>
</dbReference>
<dbReference type="InterPro" id="IPR036390">
    <property type="entry name" value="WH_DNA-bd_sf"/>
</dbReference>
<dbReference type="GO" id="GO:0005674">
    <property type="term" value="C:transcription factor TFIIF complex"/>
    <property type="evidence" value="ECO:0007669"/>
    <property type="project" value="InterPro"/>
</dbReference>
<dbReference type="AlphaFoldDB" id="A0A1E3PPV0"/>
<feature type="region of interest" description="Disordered" evidence="10">
    <location>
        <begin position="197"/>
        <end position="264"/>
    </location>
</feature>
<organism evidence="13 14">
    <name type="scientific">Nadsonia fulvescens var. elongata DSM 6958</name>
    <dbReference type="NCBI Taxonomy" id="857566"/>
    <lineage>
        <taxon>Eukaryota</taxon>
        <taxon>Fungi</taxon>
        <taxon>Dikarya</taxon>
        <taxon>Ascomycota</taxon>
        <taxon>Saccharomycotina</taxon>
        <taxon>Dipodascomycetes</taxon>
        <taxon>Dipodascales</taxon>
        <taxon>Dipodascales incertae sedis</taxon>
        <taxon>Nadsonia</taxon>
    </lineage>
</organism>
<gene>
    <name evidence="13" type="ORF">NADFUDRAFT_45422</name>
</gene>
<evidence type="ECO:0000256" key="7">
    <source>
        <dbReference type="ARBA" id="ARBA00023242"/>
    </source>
</evidence>
<dbReference type="Proteomes" id="UP000095009">
    <property type="component" value="Unassembled WGS sequence"/>
</dbReference>
<dbReference type="PANTHER" id="PTHR10445">
    <property type="entry name" value="GENERAL TRANSCRIPTION FACTOR IIF SUBUNIT 2"/>
    <property type="match status" value="1"/>
</dbReference>
<keyword evidence="14" id="KW-1185">Reference proteome</keyword>
<name>A0A1E3PPV0_9ASCO</name>
<feature type="compositionally biased region" description="Polar residues" evidence="10">
    <location>
        <begin position="239"/>
        <end position="251"/>
    </location>
</feature>
<feature type="domain" description="TFIIF beta subunit HTH" evidence="11">
    <location>
        <begin position="364"/>
        <end position="428"/>
    </location>
</feature>
<dbReference type="CDD" id="cd07980">
    <property type="entry name" value="TFIIF_beta"/>
    <property type="match status" value="1"/>
</dbReference>
<dbReference type="Gene3D" id="1.10.10.10">
    <property type="entry name" value="Winged helix-like DNA-binding domain superfamily/Winged helix DNA-binding domain"/>
    <property type="match status" value="1"/>
</dbReference>
<dbReference type="OrthoDB" id="26094at2759"/>
<dbReference type="InterPro" id="IPR040504">
    <property type="entry name" value="TFIIF_beta_N"/>
</dbReference>
<dbReference type="InterPro" id="IPR003196">
    <property type="entry name" value="TFIIF_beta"/>
</dbReference>
<accession>A0A1E3PPV0</accession>
<keyword evidence="7" id="KW-0539">Nucleus</keyword>
<dbReference type="InterPro" id="IPR036388">
    <property type="entry name" value="WH-like_DNA-bd_sf"/>
</dbReference>
<feature type="region of interest" description="Disordered" evidence="10">
    <location>
        <begin position="447"/>
        <end position="487"/>
    </location>
</feature>
<evidence type="ECO:0000259" key="12">
    <source>
        <dbReference type="Pfam" id="PF17683"/>
    </source>
</evidence>
<evidence type="ECO:0000313" key="14">
    <source>
        <dbReference type="Proteomes" id="UP000095009"/>
    </source>
</evidence>
<feature type="compositionally biased region" description="Acidic residues" evidence="10">
    <location>
        <begin position="58"/>
        <end position="79"/>
    </location>
</feature>
<dbReference type="InterPro" id="IPR011039">
    <property type="entry name" value="TFIIF_interaction"/>
</dbReference>
<dbReference type="STRING" id="857566.A0A1E3PPV0"/>
<evidence type="ECO:0000313" key="13">
    <source>
        <dbReference type="EMBL" id="ODQ67264.1"/>
    </source>
</evidence>
<dbReference type="InterPro" id="IPR040450">
    <property type="entry name" value="TFIIF_beta_HTH"/>
</dbReference>
<feature type="compositionally biased region" description="Low complexity" evidence="10">
    <location>
        <begin position="204"/>
        <end position="216"/>
    </location>
</feature>
<comment type="similarity">
    <text evidence="2">Belongs to the TFIIF beta subunit family.</text>
</comment>
<evidence type="ECO:0000256" key="6">
    <source>
        <dbReference type="ARBA" id="ARBA00023163"/>
    </source>
</evidence>
<reference evidence="13 14" key="1">
    <citation type="journal article" date="2016" name="Proc. Natl. Acad. Sci. U.S.A.">
        <title>Comparative genomics of biotechnologically important yeasts.</title>
        <authorList>
            <person name="Riley R."/>
            <person name="Haridas S."/>
            <person name="Wolfe K.H."/>
            <person name="Lopes M.R."/>
            <person name="Hittinger C.T."/>
            <person name="Goeker M."/>
            <person name="Salamov A.A."/>
            <person name="Wisecaver J.H."/>
            <person name="Long T.M."/>
            <person name="Calvey C.H."/>
            <person name="Aerts A.L."/>
            <person name="Barry K.W."/>
            <person name="Choi C."/>
            <person name="Clum A."/>
            <person name="Coughlan A.Y."/>
            <person name="Deshpande S."/>
            <person name="Douglass A.P."/>
            <person name="Hanson S.J."/>
            <person name="Klenk H.-P."/>
            <person name="LaButti K.M."/>
            <person name="Lapidus A."/>
            <person name="Lindquist E.A."/>
            <person name="Lipzen A.M."/>
            <person name="Meier-Kolthoff J.P."/>
            <person name="Ohm R.A."/>
            <person name="Otillar R.P."/>
            <person name="Pangilinan J.L."/>
            <person name="Peng Y."/>
            <person name="Rokas A."/>
            <person name="Rosa C.A."/>
            <person name="Scheuner C."/>
            <person name="Sibirny A.A."/>
            <person name="Slot J.C."/>
            <person name="Stielow J.B."/>
            <person name="Sun H."/>
            <person name="Kurtzman C.P."/>
            <person name="Blackwell M."/>
            <person name="Grigoriev I.V."/>
            <person name="Jeffries T.W."/>
        </authorList>
    </citation>
    <scope>NUCLEOTIDE SEQUENCE [LARGE SCALE GENOMIC DNA]</scope>
    <source>
        <strain evidence="13 14">DSM 6958</strain>
    </source>
</reference>
<dbReference type="GO" id="GO:0006367">
    <property type="term" value="P:transcription initiation at RNA polymerase II promoter"/>
    <property type="evidence" value="ECO:0007669"/>
    <property type="project" value="InterPro"/>
</dbReference>
<feature type="domain" description="TFIIF beta subunit N-terminal" evidence="12">
    <location>
        <begin position="101"/>
        <end position="296"/>
    </location>
</feature>
<dbReference type="FunFam" id="1.10.10.10:FF:000035">
    <property type="entry name" value="General transcription factor IIF subunit 2"/>
    <property type="match status" value="1"/>
</dbReference>
<proteinExistence type="inferred from homology"/>
<protein>
    <recommendedName>
        <fullName evidence="3">Transcription initiation factor IIF subunit beta</fullName>
    </recommendedName>
    <alternativeName>
        <fullName evidence="9">TFIIF medium subunit</fullName>
    </alternativeName>
    <alternativeName>
        <fullName evidence="8">TFIIF-beta</fullName>
    </alternativeName>
</protein>
<dbReference type="EMBL" id="KV454407">
    <property type="protein sequence ID" value="ODQ67264.1"/>
    <property type="molecule type" value="Genomic_DNA"/>
</dbReference>
<dbReference type="Pfam" id="PF02270">
    <property type="entry name" value="TFIIF_beta"/>
    <property type="match status" value="1"/>
</dbReference>
<feature type="region of interest" description="Disordered" evidence="10">
    <location>
        <begin position="1"/>
        <end position="94"/>
    </location>
</feature>
<evidence type="ECO:0000256" key="5">
    <source>
        <dbReference type="ARBA" id="ARBA00023125"/>
    </source>
</evidence>
<dbReference type="GO" id="GO:0003677">
    <property type="term" value="F:DNA binding"/>
    <property type="evidence" value="ECO:0007669"/>
    <property type="project" value="UniProtKB-KW"/>
</dbReference>
<sequence>MSYNNVSVKAEPLSPGFEDDVSLSPASPRGIKREDHVKQEIYEDDEDDDHDNNGNNNGDDEDEDDDDEDDDEDDVEGEDDSRRTGEGYVDSLDLNTKDSQTKVWLVRLPKFLMEKWKNVDNISGQELGRVRISNERVVTSSSGDGSSSQGMAHKRKVKLVLNDTPETQDIPHEYDIDLVKEVVNNTFVFTEKNLPKYKRPVDTDNNSNNGNDNSSKGKPRYDKSRYKNQNNISNKNNEDSQTNSTDVNNNAPGGGGKQSVKTSRFNKERRFIPYTKIIPKKTAISGTVCHECVVMPSLHDENYNKVVSQRKVLLSSEPRPKVTFLNEIPGVTNGNAFNIRSPNTSQFLRAQKKNPKTTTEGKAIRMPRSELLDLLFKLFEEYDYWSLKGLRERTKQPESYLKEVLVSMAILNKRGPYALRYSLKPEYKQIKGIENSLSQYMERSGETILDDDDQNPDAFLQNYDSGNGGQGEEMEEDDEDIEMENVF</sequence>